<organism evidence="1 2">
    <name type="scientific">Nonomuraea jiangxiensis</name>
    <dbReference type="NCBI Taxonomy" id="633440"/>
    <lineage>
        <taxon>Bacteria</taxon>
        <taxon>Bacillati</taxon>
        <taxon>Actinomycetota</taxon>
        <taxon>Actinomycetes</taxon>
        <taxon>Streptosporangiales</taxon>
        <taxon>Streptosporangiaceae</taxon>
        <taxon>Nonomuraea</taxon>
    </lineage>
</organism>
<reference evidence="1 2" key="1">
    <citation type="submission" date="2016-10" db="EMBL/GenBank/DDBJ databases">
        <authorList>
            <person name="de Groot N.N."/>
        </authorList>
    </citation>
    <scope>NUCLEOTIDE SEQUENCE [LARGE SCALE GENOMIC DNA]</scope>
    <source>
        <strain evidence="1 2">CGMCC 4.6533</strain>
    </source>
</reference>
<gene>
    <name evidence="1" type="ORF">SAMN05421869_101394</name>
</gene>
<dbReference type="AlphaFoldDB" id="A0A1G7ZET2"/>
<keyword evidence="2" id="KW-1185">Reference proteome</keyword>
<dbReference type="EMBL" id="FNDJ01000001">
    <property type="protein sequence ID" value="SDH07194.1"/>
    <property type="molecule type" value="Genomic_DNA"/>
</dbReference>
<accession>A0A1G7ZET2</accession>
<name>A0A1G7ZET2_9ACTN</name>
<proteinExistence type="predicted"/>
<dbReference type="RefSeq" id="WP_218135540.1">
    <property type="nucleotide sequence ID" value="NZ_FNDJ01000001.1"/>
</dbReference>
<protein>
    <submittedName>
        <fullName evidence="1">Uncharacterized protein</fullName>
    </submittedName>
</protein>
<dbReference type="STRING" id="633440.SAMN05421869_101394"/>
<evidence type="ECO:0000313" key="1">
    <source>
        <dbReference type="EMBL" id="SDH07194.1"/>
    </source>
</evidence>
<dbReference type="Proteomes" id="UP000199202">
    <property type="component" value="Unassembled WGS sequence"/>
</dbReference>
<evidence type="ECO:0000313" key="2">
    <source>
        <dbReference type="Proteomes" id="UP000199202"/>
    </source>
</evidence>
<sequence>MISEQTREHICLIARTVPAEWGITGHSTWSLRTLAEHLIARGVIASISRRSTGG</sequence>